<feature type="domain" description="BZIP" evidence="2">
    <location>
        <begin position="133"/>
        <end position="169"/>
    </location>
</feature>
<dbReference type="GO" id="GO:0003700">
    <property type="term" value="F:DNA-binding transcription factor activity"/>
    <property type="evidence" value="ECO:0007669"/>
    <property type="project" value="InterPro"/>
</dbReference>
<feature type="region of interest" description="Disordered" evidence="1">
    <location>
        <begin position="1"/>
        <end position="32"/>
    </location>
</feature>
<feature type="compositionally biased region" description="Low complexity" evidence="1">
    <location>
        <begin position="1"/>
        <end position="21"/>
    </location>
</feature>
<keyword evidence="4" id="KW-1185">Reference proteome</keyword>
<name>A0A024GQJ2_9STRA</name>
<dbReference type="OrthoDB" id="158712at2759"/>
<evidence type="ECO:0000259" key="2">
    <source>
        <dbReference type="PROSITE" id="PS50217"/>
    </source>
</evidence>
<accession>A0A024GQJ2</accession>
<proteinExistence type="predicted"/>
<dbReference type="InterPro" id="IPR004827">
    <property type="entry name" value="bZIP"/>
</dbReference>
<comment type="caution">
    <text evidence="3">The sequence shown here is derived from an EMBL/GenBank/DDBJ whole genome shotgun (WGS) entry which is preliminary data.</text>
</comment>
<dbReference type="AlphaFoldDB" id="A0A024GQJ2"/>
<dbReference type="PROSITE" id="PS50217">
    <property type="entry name" value="BZIP"/>
    <property type="match status" value="1"/>
</dbReference>
<evidence type="ECO:0000313" key="3">
    <source>
        <dbReference type="EMBL" id="CCI48821.1"/>
    </source>
</evidence>
<evidence type="ECO:0000313" key="4">
    <source>
        <dbReference type="Proteomes" id="UP000053237"/>
    </source>
</evidence>
<dbReference type="InParanoid" id="A0A024GQJ2"/>
<dbReference type="EMBL" id="CAIX01000249">
    <property type="protein sequence ID" value="CCI48821.1"/>
    <property type="molecule type" value="Genomic_DNA"/>
</dbReference>
<gene>
    <name evidence="3" type="ORF">BN9_100200</name>
</gene>
<sequence length="394" mass="44943">MKQSDLPPTLPSYLPSTTNTSISHNKERDSRGLHATQLNAVTPTQTLMGVGSNIPLIQVDKRQGLREDNASGNITSRISAAQFTAGTGGLAFNPNLLAKVSGTDPALMGSEDIRQIMRCPDLLSIYQKLQEEDDRRQRRLERNRASAKMRREKKRTMVEVYEAKVNKLEHSLNLIRGHSFGAGKENDLVNALGKTTNIVFPELILTKLNLDEEYCGEEHMRHVSMTKEAKQERLTHMLTQHCKFSNSIRKAGWEIQVLADDKSKLFESLKAELNLTDEQIVLLRLLSAEIEHEVFYLEIINKCFSALRTHEWLYFPGMEVVYLFQGLDERNFLPDIQTLFSNTKAALSFQQLHKLLRFTTENQETIRNLKISNSSSTEPESNEETQIYFKLSDE</sequence>
<protein>
    <recommendedName>
        <fullName evidence="2">BZIP domain-containing protein</fullName>
    </recommendedName>
</protein>
<dbReference type="Proteomes" id="UP000053237">
    <property type="component" value="Unassembled WGS sequence"/>
</dbReference>
<organism evidence="3 4">
    <name type="scientific">Albugo candida</name>
    <dbReference type="NCBI Taxonomy" id="65357"/>
    <lineage>
        <taxon>Eukaryota</taxon>
        <taxon>Sar</taxon>
        <taxon>Stramenopiles</taxon>
        <taxon>Oomycota</taxon>
        <taxon>Peronosporomycetes</taxon>
        <taxon>Albuginales</taxon>
        <taxon>Albuginaceae</taxon>
        <taxon>Albugo</taxon>
    </lineage>
</organism>
<reference evidence="3 4" key="1">
    <citation type="submission" date="2012-05" db="EMBL/GenBank/DDBJ databases">
        <title>Recombination and specialization in a pathogen metapopulation.</title>
        <authorList>
            <person name="Gardiner A."/>
            <person name="Kemen E."/>
            <person name="Schultz-Larsen T."/>
            <person name="MacLean D."/>
            <person name="Van Oosterhout C."/>
            <person name="Jones J.D.G."/>
        </authorList>
    </citation>
    <scope>NUCLEOTIDE SEQUENCE [LARGE SCALE GENOMIC DNA]</scope>
    <source>
        <strain evidence="3 4">Ac Nc2</strain>
    </source>
</reference>
<evidence type="ECO:0000256" key="1">
    <source>
        <dbReference type="SAM" id="MobiDB-lite"/>
    </source>
</evidence>